<comment type="caution">
    <text evidence="1">The sequence shown here is derived from an EMBL/GenBank/DDBJ whole genome shotgun (WGS) entry which is preliminary data.</text>
</comment>
<organism evidence="1 2">
    <name type="scientific">Pleurodeles waltl</name>
    <name type="common">Iberian ribbed newt</name>
    <dbReference type="NCBI Taxonomy" id="8319"/>
    <lineage>
        <taxon>Eukaryota</taxon>
        <taxon>Metazoa</taxon>
        <taxon>Chordata</taxon>
        <taxon>Craniata</taxon>
        <taxon>Vertebrata</taxon>
        <taxon>Euteleostomi</taxon>
        <taxon>Amphibia</taxon>
        <taxon>Batrachia</taxon>
        <taxon>Caudata</taxon>
        <taxon>Salamandroidea</taxon>
        <taxon>Salamandridae</taxon>
        <taxon>Pleurodelinae</taxon>
        <taxon>Pleurodeles</taxon>
    </lineage>
</organism>
<name>A0AAV7MMT5_PLEWA</name>
<dbReference type="EMBL" id="JANPWB010000013">
    <property type="protein sequence ID" value="KAJ1103278.1"/>
    <property type="molecule type" value="Genomic_DNA"/>
</dbReference>
<evidence type="ECO:0000313" key="2">
    <source>
        <dbReference type="Proteomes" id="UP001066276"/>
    </source>
</evidence>
<sequence>MVMGNRMSGGLAMYSIATSECRAVRLKLSIKGIRYLKSRFLCTRIRLLEHTLTLDLFYNAAIMCSVKMAAANLRTTEKM</sequence>
<dbReference type="AlphaFoldDB" id="A0AAV7MMT5"/>
<gene>
    <name evidence="1" type="ORF">NDU88_000705</name>
</gene>
<reference evidence="1" key="1">
    <citation type="journal article" date="2022" name="bioRxiv">
        <title>Sequencing and chromosome-scale assembly of the giantPleurodeles waltlgenome.</title>
        <authorList>
            <person name="Brown T."/>
            <person name="Elewa A."/>
            <person name="Iarovenko S."/>
            <person name="Subramanian E."/>
            <person name="Araus A.J."/>
            <person name="Petzold A."/>
            <person name="Susuki M."/>
            <person name="Suzuki K.-i.T."/>
            <person name="Hayashi T."/>
            <person name="Toyoda A."/>
            <person name="Oliveira C."/>
            <person name="Osipova E."/>
            <person name="Leigh N.D."/>
            <person name="Simon A."/>
            <person name="Yun M.H."/>
        </authorList>
    </citation>
    <scope>NUCLEOTIDE SEQUENCE</scope>
    <source>
        <strain evidence="1">20211129_DDA</strain>
        <tissue evidence="1">Liver</tissue>
    </source>
</reference>
<proteinExistence type="predicted"/>
<dbReference type="Proteomes" id="UP001066276">
    <property type="component" value="Chromosome 9"/>
</dbReference>
<accession>A0AAV7MMT5</accession>
<protein>
    <submittedName>
        <fullName evidence="1">Uncharacterized protein</fullName>
    </submittedName>
</protein>
<evidence type="ECO:0000313" key="1">
    <source>
        <dbReference type="EMBL" id="KAJ1103278.1"/>
    </source>
</evidence>
<keyword evidence="2" id="KW-1185">Reference proteome</keyword>